<gene>
    <name evidence="5" type="ORF">MPC4_300045</name>
    <name evidence="4" type="ORF">MTUNDRAET4_3171</name>
</gene>
<dbReference type="Gene3D" id="1.10.10.60">
    <property type="entry name" value="Homeodomain-like"/>
    <property type="match status" value="2"/>
</dbReference>
<dbReference type="KEGG" id="mtun:MTUNDRAET4_3171"/>
<dbReference type="PANTHER" id="PTHR43436">
    <property type="entry name" value="ARAC-FAMILY TRANSCRIPTIONAL REGULATOR"/>
    <property type="match status" value="1"/>
</dbReference>
<dbReference type="GO" id="GO:0043565">
    <property type="term" value="F:sequence-specific DNA binding"/>
    <property type="evidence" value="ECO:0007669"/>
    <property type="project" value="InterPro"/>
</dbReference>
<evidence type="ECO:0000313" key="4">
    <source>
        <dbReference type="EMBL" id="VFU10058.1"/>
    </source>
</evidence>
<dbReference type="EMBL" id="LR536450">
    <property type="protein sequence ID" value="VFU10058.1"/>
    <property type="molecule type" value="Genomic_DNA"/>
</dbReference>
<name>A0A4U8Z3Q5_METTU</name>
<dbReference type="AlphaFoldDB" id="A0A4U8Z3Q5"/>
<dbReference type="InterPro" id="IPR009057">
    <property type="entry name" value="Homeodomain-like_sf"/>
</dbReference>
<protein>
    <submittedName>
        <fullName evidence="4">Transcriptional regulator protein</fullName>
    </submittedName>
</protein>
<reference evidence="5 7" key="2">
    <citation type="submission" date="2019-05" db="EMBL/GenBank/DDBJ databases">
        <authorList>
            <person name="Farhan Ul Haque M."/>
        </authorList>
    </citation>
    <scope>NUCLEOTIDE SEQUENCE [LARGE SCALE GENOMIC DNA]</scope>
    <source>
        <strain evidence="5">2</strain>
    </source>
</reference>
<dbReference type="OrthoDB" id="9802263at2"/>
<evidence type="ECO:0000313" key="5">
    <source>
        <dbReference type="EMBL" id="VTZ51125.1"/>
    </source>
</evidence>
<evidence type="ECO:0000256" key="2">
    <source>
        <dbReference type="ARBA" id="ARBA00023163"/>
    </source>
</evidence>
<keyword evidence="7" id="KW-1185">Reference proteome</keyword>
<evidence type="ECO:0000256" key="1">
    <source>
        <dbReference type="ARBA" id="ARBA00023015"/>
    </source>
</evidence>
<dbReference type="Proteomes" id="UP000294360">
    <property type="component" value="Chromosome"/>
</dbReference>
<reference evidence="4 6" key="1">
    <citation type="submission" date="2019-03" db="EMBL/GenBank/DDBJ databases">
        <authorList>
            <person name="Kox A.R. M."/>
        </authorList>
    </citation>
    <scope>NUCLEOTIDE SEQUENCE [LARGE SCALE GENOMIC DNA]</scope>
    <source>
        <strain evidence="4">MTUNDRAET4 annotated genome</strain>
    </source>
</reference>
<proteinExistence type="predicted"/>
<accession>A0A4U8Z3Q5</accession>
<evidence type="ECO:0000259" key="3">
    <source>
        <dbReference type="PROSITE" id="PS01124"/>
    </source>
</evidence>
<organism evidence="4 6">
    <name type="scientific">Methylocella tundrae</name>
    <dbReference type="NCBI Taxonomy" id="227605"/>
    <lineage>
        <taxon>Bacteria</taxon>
        <taxon>Pseudomonadati</taxon>
        <taxon>Pseudomonadota</taxon>
        <taxon>Alphaproteobacteria</taxon>
        <taxon>Hyphomicrobiales</taxon>
        <taxon>Beijerinckiaceae</taxon>
        <taxon>Methylocella</taxon>
    </lineage>
</organism>
<evidence type="ECO:0000313" key="7">
    <source>
        <dbReference type="Proteomes" id="UP000485880"/>
    </source>
</evidence>
<dbReference type="GO" id="GO:0003700">
    <property type="term" value="F:DNA-binding transcription factor activity"/>
    <property type="evidence" value="ECO:0007669"/>
    <property type="project" value="InterPro"/>
</dbReference>
<keyword evidence="2" id="KW-0804">Transcription</keyword>
<dbReference type="InterPro" id="IPR018060">
    <property type="entry name" value="HTH_AraC"/>
</dbReference>
<dbReference type="Proteomes" id="UP000485880">
    <property type="component" value="Unassembled WGS sequence"/>
</dbReference>
<keyword evidence="1" id="KW-0805">Transcription regulation</keyword>
<dbReference type="RefSeq" id="WP_134490641.1">
    <property type="nucleotide sequence ID" value="NZ_CABFMQ020000088.1"/>
</dbReference>
<dbReference type="SMART" id="SM00342">
    <property type="entry name" value="HTH_ARAC"/>
    <property type="match status" value="1"/>
</dbReference>
<sequence length="299" mass="33225">MSSALRDAVLAYTDTRASSGAFYATGVEALMLMRSDRPTSPRHALYKPALCINVQGAKQVMLGDEVFDYGELQYLVVSLDLPILGRVTHAAPGKPFLAMVIEIDVNLMREVMEQFAEPADPIAATDRSLGVFVGDFGPPLIDCALRLMRLLKTPHAIPALYPSIMRELYYWLLTGPDGAAIRRLTLPDSHTQRIARAIHVMRKEFASPVRIERLAAVAHMSPSSFHHHFKAMTSLTPLQYQKQLRLLEARRLMLAEAANATSAAYRVGYESASQFSREYARMFGAPPRRDAVELRSPPA</sequence>
<dbReference type="Pfam" id="PF06719">
    <property type="entry name" value="AraC_N"/>
    <property type="match status" value="1"/>
</dbReference>
<dbReference type="PANTHER" id="PTHR43436:SF1">
    <property type="entry name" value="TRANSCRIPTIONAL REGULATORY PROTEIN"/>
    <property type="match status" value="1"/>
</dbReference>
<dbReference type="EMBL" id="CABFMQ020000088">
    <property type="protein sequence ID" value="VTZ51125.1"/>
    <property type="molecule type" value="Genomic_DNA"/>
</dbReference>
<evidence type="ECO:0000313" key="6">
    <source>
        <dbReference type="Proteomes" id="UP000294360"/>
    </source>
</evidence>
<dbReference type="InterPro" id="IPR009594">
    <property type="entry name" value="Tscrpt_reg_HTH_AraC_N"/>
</dbReference>
<feature type="domain" description="HTH araC/xylS-type" evidence="3">
    <location>
        <begin position="195"/>
        <end position="293"/>
    </location>
</feature>
<dbReference type="PROSITE" id="PS01124">
    <property type="entry name" value="HTH_ARAC_FAMILY_2"/>
    <property type="match status" value="1"/>
</dbReference>
<dbReference type="Pfam" id="PF12833">
    <property type="entry name" value="HTH_18"/>
    <property type="match status" value="1"/>
</dbReference>
<dbReference type="SUPFAM" id="SSF46689">
    <property type="entry name" value="Homeodomain-like"/>
    <property type="match status" value="2"/>
</dbReference>